<dbReference type="PANTHER" id="PTHR30346:SF0">
    <property type="entry name" value="HCA OPERON TRANSCRIPTIONAL ACTIVATOR HCAR"/>
    <property type="match status" value="1"/>
</dbReference>
<keyword evidence="5" id="KW-0804">Transcription</keyword>
<dbReference type="SUPFAM" id="SSF53850">
    <property type="entry name" value="Periplasmic binding protein-like II"/>
    <property type="match status" value="1"/>
</dbReference>
<dbReference type="InterPro" id="IPR036390">
    <property type="entry name" value="WH_DNA-bd_sf"/>
</dbReference>
<dbReference type="InterPro" id="IPR036388">
    <property type="entry name" value="WH-like_DNA-bd_sf"/>
</dbReference>
<dbReference type="GO" id="GO:0003677">
    <property type="term" value="F:DNA binding"/>
    <property type="evidence" value="ECO:0007669"/>
    <property type="project" value="UniProtKB-KW"/>
</dbReference>
<gene>
    <name evidence="7" type="ORF">FGL95_06190</name>
</gene>
<dbReference type="Gene3D" id="3.40.190.10">
    <property type="entry name" value="Periplasmic binding protein-like II"/>
    <property type="match status" value="2"/>
</dbReference>
<comment type="similarity">
    <text evidence="1">Belongs to the LysR transcriptional regulatory family.</text>
</comment>
<evidence type="ECO:0000256" key="5">
    <source>
        <dbReference type="ARBA" id="ARBA00023163"/>
    </source>
</evidence>
<name>A0A848KFA5_9NOCA</name>
<sequence>MCRERSGADRVAAGPCFDRPVDLIRHLKYFVAVAELRNFGRAATRLGVTQPPVSQGLRRLEEQLGVRLVERSSTGASVTAEGAVLLPRAKLIVDDVARLFDEAERLSGPIKHLRWGIVPQVDTEIVTACIATLRTAMAEEPLPVTTVTAHTDELVEAVRRGTLHVAVVEHPALIDGLGAGPMVTLPRQVVVPAQHRAASADTPRAAMLAGLDFVTVPRSANPPSHDLQLDAFRRRGLDPNTQLASTHRDIAIAVASGTSFGLATAAAPVHTGTVHRRMLADDVALRLRTITAAGQPDSNLVYALDKALRRFSK</sequence>
<dbReference type="InterPro" id="IPR005119">
    <property type="entry name" value="LysR_subst-bd"/>
</dbReference>
<proteinExistence type="inferred from homology"/>
<keyword evidence="4" id="KW-0010">Activator</keyword>
<dbReference type="AlphaFoldDB" id="A0A848KFA5"/>
<dbReference type="InterPro" id="IPR000847">
    <property type="entry name" value="LysR_HTH_N"/>
</dbReference>
<keyword evidence="3" id="KW-0238">DNA-binding</keyword>
<dbReference type="EMBL" id="VCQU01000002">
    <property type="protein sequence ID" value="NMN94627.1"/>
    <property type="molecule type" value="Genomic_DNA"/>
</dbReference>
<evidence type="ECO:0000256" key="2">
    <source>
        <dbReference type="ARBA" id="ARBA00023015"/>
    </source>
</evidence>
<dbReference type="PRINTS" id="PR00039">
    <property type="entry name" value="HTHLYSR"/>
</dbReference>
<dbReference type="Pfam" id="PF03466">
    <property type="entry name" value="LysR_substrate"/>
    <property type="match status" value="1"/>
</dbReference>
<protein>
    <submittedName>
        <fullName evidence="7">LysR family transcriptional regulator</fullName>
    </submittedName>
</protein>
<dbReference type="Proteomes" id="UP000535543">
    <property type="component" value="Unassembled WGS sequence"/>
</dbReference>
<dbReference type="FunFam" id="1.10.10.10:FF:000001">
    <property type="entry name" value="LysR family transcriptional regulator"/>
    <property type="match status" value="1"/>
</dbReference>
<reference evidence="7 8" key="2">
    <citation type="submission" date="2020-06" db="EMBL/GenBank/DDBJ databases">
        <title>Antribacter stalactiti gen. nov., sp. nov., a new member of the family Nacardiaceae isolated from a cave.</title>
        <authorList>
            <person name="Kim I.S."/>
        </authorList>
    </citation>
    <scope>NUCLEOTIDE SEQUENCE [LARGE SCALE GENOMIC DNA]</scope>
    <source>
        <strain evidence="7 8">YC2-7</strain>
    </source>
</reference>
<dbReference type="SUPFAM" id="SSF46785">
    <property type="entry name" value="Winged helix' DNA-binding domain"/>
    <property type="match status" value="1"/>
</dbReference>
<dbReference type="GO" id="GO:0003700">
    <property type="term" value="F:DNA-binding transcription factor activity"/>
    <property type="evidence" value="ECO:0007669"/>
    <property type="project" value="InterPro"/>
</dbReference>
<keyword evidence="2" id="KW-0805">Transcription regulation</keyword>
<evidence type="ECO:0000256" key="4">
    <source>
        <dbReference type="ARBA" id="ARBA00023159"/>
    </source>
</evidence>
<reference evidence="7 8" key="1">
    <citation type="submission" date="2019-05" db="EMBL/GenBank/DDBJ databases">
        <authorList>
            <person name="Lee S.D."/>
        </authorList>
    </citation>
    <scope>NUCLEOTIDE SEQUENCE [LARGE SCALE GENOMIC DNA]</scope>
    <source>
        <strain evidence="7 8">YC2-7</strain>
    </source>
</reference>
<dbReference type="PROSITE" id="PS50931">
    <property type="entry name" value="HTH_LYSR"/>
    <property type="match status" value="1"/>
</dbReference>
<feature type="domain" description="HTH lysR-type" evidence="6">
    <location>
        <begin position="22"/>
        <end position="79"/>
    </location>
</feature>
<comment type="caution">
    <text evidence="7">The sequence shown here is derived from an EMBL/GenBank/DDBJ whole genome shotgun (WGS) entry which is preliminary data.</text>
</comment>
<evidence type="ECO:0000259" key="6">
    <source>
        <dbReference type="PROSITE" id="PS50931"/>
    </source>
</evidence>
<evidence type="ECO:0000256" key="3">
    <source>
        <dbReference type="ARBA" id="ARBA00023125"/>
    </source>
</evidence>
<accession>A0A848KFA5</accession>
<dbReference type="GO" id="GO:0032993">
    <property type="term" value="C:protein-DNA complex"/>
    <property type="evidence" value="ECO:0007669"/>
    <property type="project" value="TreeGrafter"/>
</dbReference>
<evidence type="ECO:0000313" key="8">
    <source>
        <dbReference type="Proteomes" id="UP000535543"/>
    </source>
</evidence>
<dbReference type="Gene3D" id="1.10.10.10">
    <property type="entry name" value="Winged helix-like DNA-binding domain superfamily/Winged helix DNA-binding domain"/>
    <property type="match status" value="1"/>
</dbReference>
<evidence type="ECO:0000256" key="1">
    <source>
        <dbReference type="ARBA" id="ARBA00009437"/>
    </source>
</evidence>
<keyword evidence="8" id="KW-1185">Reference proteome</keyword>
<dbReference type="PANTHER" id="PTHR30346">
    <property type="entry name" value="TRANSCRIPTIONAL DUAL REGULATOR HCAR-RELATED"/>
    <property type="match status" value="1"/>
</dbReference>
<dbReference type="Pfam" id="PF00126">
    <property type="entry name" value="HTH_1"/>
    <property type="match status" value="1"/>
</dbReference>
<evidence type="ECO:0000313" key="7">
    <source>
        <dbReference type="EMBL" id="NMN94627.1"/>
    </source>
</evidence>
<organism evidence="7 8">
    <name type="scientific">Antrihabitans stalactiti</name>
    <dbReference type="NCBI Taxonomy" id="2584121"/>
    <lineage>
        <taxon>Bacteria</taxon>
        <taxon>Bacillati</taxon>
        <taxon>Actinomycetota</taxon>
        <taxon>Actinomycetes</taxon>
        <taxon>Mycobacteriales</taxon>
        <taxon>Nocardiaceae</taxon>
        <taxon>Antrihabitans</taxon>
    </lineage>
</organism>